<feature type="region of interest" description="Disordered" evidence="1">
    <location>
        <begin position="15"/>
        <end position="70"/>
    </location>
</feature>
<evidence type="ECO:0000313" key="3">
    <source>
        <dbReference type="Proteomes" id="UP001050691"/>
    </source>
</evidence>
<evidence type="ECO:0000313" key="2">
    <source>
        <dbReference type="EMBL" id="GJJ12230.1"/>
    </source>
</evidence>
<comment type="caution">
    <text evidence="2">The sequence shown here is derived from an EMBL/GenBank/DDBJ whole genome shotgun (WGS) entry which is preliminary data.</text>
</comment>
<proteinExistence type="predicted"/>
<keyword evidence="3" id="KW-1185">Reference proteome</keyword>
<gene>
    <name evidence="2" type="ORF">Clacol_006471</name>
</gene>
<dbReference type="Proteomes" id="UP001050691">
    <property type="component" value="Unassembled WGS sequence"/>
</dbReference>
<organism evidence="2 3">
    <name type="scientific">Clathrus columnatus</name>
    <dbReference type="NCBI Taxonomy" id="1419009"/>
    <lineage>
        <taxon>Eukaryota</taxon>
        <taxon>Fungi</taxon>
        <taxon>Dikarya</taxon>
        <taxon>Basidiomycota</taxon>
        <taxon>Agaricomycotina</taxon>
        <taxon>Agaricomycetes</taxon>
        <taxon>Phallomycetidae</taxon>
        <taxon>Phallales</taxon>
        <taxon>Clathraceae</taxon>
        <taxon>Clathrus</taxon>
    </lineage>
</organism>
<name>A0AAV5AH68_9AGAM</name>
<feature type="compositionally biased region" description="Low complexity" evidence="1">
    <location>
        <begin position="58"/>
        <end position="70"/>
    </location>
</feature>
<dbReference type="AlphaFoldDB" id="A0AAV5AH68"/>
<reference evidence="2" key="1">
    <citation type="submission" date="2021-10" db="EMBL/GenBank/DDBJ databases">
        <title>De novo Genome Assembly of Clathrus columnatus (Basidiomycota, Fungi) Using Illumina and Nanopore Sequence Data.</title>
        <authorList>
            <person name="Ogiso-Tanaka E."/>
            <person name="Itagaki H."/>
            <person name="Hosoya T."/>
            <person name="Hosaka K."/>
        </authorList>
    </citation>
    <scope>NUCLEOTIDE SEQUENCE</scope>
    <source>
        <strain evidence="2">MO-923</strain>
    </source>
</reference>
<feature type="compositionally biased region" description="Polar residues" evidence="1">
    <location>
        <begin position="48"/>
        <end position="57"/>
    </location>
</feature>
<dbReference type="EMBL" id="BPWL01000007">
    <property type="protein sequence ID" value="GJJ12230.1"/>
    <property type="molecule type" value="Genomic_DNA"/>
</dbReference>
<sequence>MPVFAAVAPTLLQLGSKKPRRSKTDRMSEENARLVRRVRTLEKRLRSSPRNTYSAENSNSPSSEGGDVSSSSFDPFGTVADIGDVYEDPHFPDFLSIYAQDGRRGILSEENNITLIKRSDFPVLSERAKRLIPGCKFTLDVLFHLYRENGLLEDDAPTLDQNAVMDSIIINDPDGIQHPDILSHPQVIQELTGPNHPNSVIDNETASTTTNEAEPMSSTIFPPPFPLESMEDIQQFFDLVLGGF</sequence>
<evidence type="ECO:0000256" key="1">
    <source>
        <dbReference type="SAM" id="MobiDB-lite"/>
    </source>
</evidence>
<accession>A0AAV5AH68</accession>
<protein>
    <submittedName>
        <fullName evidence="2">Uncharacterized protein</fullName>
    </submittedName>
</protein>
<feature type="compositionally biased region" description="Basic and acidic residues" evidence="1">
    <location>
        <begin position="22"/>
        <end position="45"/>
    </location>
</feature>